<evidence type="ECO:0000256" key="2">
    <source>
        <dbReference type="ARBA" id="ARBA00022827"/>
    </source>
</evidence>
<dbReference type="PANTHER" id="PTHR42659:SF2">
    <property type="entry name" value="XANTHINE DEHYDROGENASE SUBUNIT C-RELATED"/>
    <property type="match status" value="1"/>
</dbReference>
<evidence type="ECO:0000313" key="6">
    <source>
        <dbReference type="EMBL" id="PKW15851.1"/>
    </source>
</evidence>
<dbReference type="OrthoDB" id="9793944at2"/>
<gene>
    <name evidence="6" type="ORF">A8926_3624</name>
</gene>
<name>A0A2N3XZ09_SACSN</name>
<feature type="region of interest" description="Disordered" evidence="4">
    <location>
        <begin position="246"/>
        <end position="274"/>
    </location>
</feature>
<dbReference type="STRING" id="994479.GCA_000194155_03595"/>
<dbReference type="Pfam" id="PF00941">
    <property type="entry name" value="FAD_binding_5"/>
    <property type="match status" value="1"/>
</dbReference>
<dbReference type="InterPro" id="IPR016167">
    <property type="entry name" value="FAD-bd_PCMH_sub1"/>
</dbReference>
<proteinExistence type="predicted"/>
<dbReference type="SUPFAM" id="SSF55447">
    <property type="entry name" value="CO dehydrogenase flavoprotein C-terminal domain-like"/>
    <property type="match status" value="1"/>
</dbReference>
<dbReference type="Gene3D" id="3.30.390.50">
    <property type="entry name" value="CO dehydrogenase flavoprotein, C-terminal domain"/>
    <property type="match status" value="1"/>
</dbReference>
<keyword evidence="7" id="KW-1185">Reference proteome</keyword>
<dbReference type="PROSITE" id="PS51387">
    <property type="entry name" value="FAD_PCMH"/>
    <property type="match status" value="1"/>
</dbReference>
<dbReference type="AlphaFoldDB" id="A0A2N3XZ09"/>
<dbReference type="Gene3D" id="3.30.43.10">
    <property type="entry name" value="Uridine Diphospho-n-acetylenolpyruvylglucosamine Reductase, domain 2"/>
    <property type="match status" value="1"/>
</dbReference>
<dbReference type="SUPFAM" id="SSF56176">
    <property type="entry name" value="FAD-binding/transporter-associated domain-like"/>
    <property type="match status" value="1"/>
</dbReference>
<feature type="domain" description="FAD-binding PCMH-type" evidence="5">
    <location>
        <begin position="1"/>
        <end position="176"/>
    </location>
</feature>
<protein>
    <submittedName>
        <fullName evidence="6">Carbon-monoxide dehydrogenase medium subunit</fullName>
    </submittedName>
</protein>
<feature type="compositionally biased region" description="Low complexity" evidence="4">
    <location>
        <begin position="265"/>
        <end position="274"/>
    </location>
</feature>
<reference evidence="6" key="1">
    <citation type="submission" date="2017-12" db="EMBL/GenBank/DDBJ databases">
        <title>Sequencing the genomes of 1000 Actinobacteria strains.</title>
        <authorList>
            <person name="Klenk H.-P."/>
        </authorList>
    </citation>
    <scope>NUCLEOTIDE SEQUENCE [LARGE SCALE GENOMIC DNA]</scope>
    <source>
        <strain evidence="6">DSM 44228</strain>
    </source>
</reference>
<dbReference type="GO" id="GO:0016491">
    <property type="term" value="F:oxidoreductase activity"/>
    <property type="evidence" value="ECO:0007669"/>
    <property type="project" value="UniProtKB-KW"/>
</dbReference>
<evidence type="ECO:0000256" key="4">
    <source>
        <dbReference type="SAM" id="MobiDB-lite"/>
    </source>
</evidence>
<evidence type="ECO:0000256" key="1">
    <source>
        <dbReference type="ARBA" id="ARBA00022630"/>
    </source>
</evidence>
<dbReference type="InterPro" id="IPR005107">
    <property type="entry name" value="CO_DH_flav_C"/>
</dbReference>
<dbReference type="InterPro" id="IPR016166">
    <property type="entry name" value="FAD-bd_PCMH"/>
</dbReference>
<keyword evidence="1" id="KW-0285">Flavoprotein</keyword>
<comment type="caution">
    <text evidence="6">The sequence shown here is derived from an EMBL/GenBank/DDBJ whole genome shotgun (WGS) entry which is preliminary data.</text>
</comment>
<keyword evidence="2" id="KW-0274">FAD</keyword>
<sequence>MKPAPFEYARPESLDEAVRLLAADEDAKVLAGGQSLLPMMNFRLARPSVLVDIGRLPELTGLRREDDVLIIGAGVRQRAAETSQLVRRTCPLVGRALRHVGHRQIRSRGTVGGSLAHADPAAELCAAACALDADVVVTGVGGRRTIAATDLFLSPYETSLATDEILTEVRVPIRGNTRFGFAEITRRSGDFAIAGVAAALEFDDRTATGARLAGLGIGGTVRRLTEAEEALRGRALTAESISAAAQAAADSASPPDDLHADPATRRAALHAAAQRALEQVAHD</sequence>
<dbReference type="RefSeq" id="WP_010696803.1">
    <property type="nucleotide sequence ID" value="NZ_CP061007.1"/>
</dbReference>
<dbReference type="Proteomes" id="UP000233786">
    <property type="component" value="Unassembled WGS sequence"/>
</dbReference>
<organism evidence="6 7">
    <name type="scientific">Saccharopolyspora spinosa</name>
    <dbReference type="NCBI Taxonomy" id="60894"/>
    <lineage>
        <taxon>Bacteria</taxon>
        <taxon>Bacillati</taxon>
        <taxon>Actinomycetota</taxon>
        <taxon>Actinomycetes</taxon>
        <taxon>Pseudonocardiales</taxon>
        <taxon>Pseudonocardiaceae</taxon>
        <taxon>Saccharopolyspora</taxon>
    </lineage>
</organism>
<dbReference type="InterPro" id="IPR002346">
    <property type="entry name" value="Mopterin_DH_FAD-bd"/>
</dbReference>
<dbReference type="EMBL" id="PJNB01000001">
    <property type="protein sequence ID" value="PKW15851.1"/>
    <property type="molecule type" value="Genomic_DNA"/>
</dbReference>
<keyword evidence="3" id="KW-0560">Oxidoreductase</keyword>
<evidence type="ECO:0000313" key="7">
    <source>
        <dbReference type="Proteomes" id="UP000233786"/>
    </source>
</evidence>
<feature type="compositionally biased region" description="Low complexity" evidence="4">
    <location>
        <begin position="246"/>
        <end position="255"/>
    </location>
</feature>
<dbReference type="GO" id="GO:0071949">
    <property type="term" value="F:FAD binding"/>
    <property type="evidence" value="ECO:0007669"/>
    <property type="project" value="InterPro"/>
</dbReference>
<accession>A0A2N3XZ09</accession>
<dbReference type="Pfam" id="PF03450">
    <property type="entry name" value="CO_deh_flav_C"/>
    <property type="match status" value="1"/>
</dbReference>
<dbReference type="PANTHER" id="PTHR42659">
    <property type="entry name" value="XANTHINE DEHYDROGENASE SUBUNIT C-RELATED"/>
    <property type="match status" value="1"/>
</dbReference>
<dbReference type="SMART" id="SM01092">
    <property type="entry name" value="CO_deh_flav_C"/>
    <property type="match status" value="1"/>
</dbReference>
<dbReference type="InterPro" id="IPR036318">
    <property type="entry name" value="FAD-bd_PCMH-like_sf"/>
</dbReference>
<dbReference type="InterPro" id="IPR036683">
    <property type="entry name" value="CO_DH_flav_C_dom_sf"/>
</dbReference>
<dbReference type="InterPro" id="IPR051312">
    <property type="entry name" value="Diverse_Substr_Oxidored"/>
</dbReference>
<dbReference type="InterPro" id="IPR016169">
    <property type="entry name" value="FAD-bd_PCMH_sub2"/>
</dbReference>
<dbReference type="Gene3D" id="3.30.465.10">
    <property type="match status" value="1"/>
</dbReference>
<evidence type="ECO:0000256" key="3">
    <source>
        <dbReference type="ARBA" id="ARBA00023002"/>
    </source>
</evidence>
<evidence type="ECO:0000259" key="5">
    <source>
        <dbReference type="PROSITE" id="PS51387"/>
    </source>
</evidence>